<reference evidence="2" key="1">
    <citation type="submission" date="2020-11" db="EMBL/GenBank/DDBJ databases">
        <title>Sequencing the genomes of 1000 actinobacteria strains.</title>
        <authorList>
            <person name="Klenk H.-P."/>
        </authorList>
    </citation>
    <scope>NUCLEOTIDE SEQUENCE</scope>
    <source>
        <strain evidence="2">DSM 43175</strain>
    </source>
</reference>
<comment type="caution">
    <text evidence="2">The sequence shown here is derived from an EMBL/GenBank/DDBJ whole genome shotgun (WGS) entry which is preliminary data.</text>
</comment>
<evidence type="ECO:0000313" key="2">
    <source>
        <dbReference type="EMBL" id="MBG6093206.1"/>
    </source>
</evidence>
<keyword evidence="3" id="KW-1185">Reference proteome</keyword>
<sequence length="182" mass="19894">MEALDIPVPWDFEQFCGRLADHTGRSLQVMAVPAMPSGVCGLYVSTADTDYVYTTAGTSPFHREHNALHEIGNLLAGHQGAVGVEDVARLLLPDLDPAFVRTVLGRGCYSSEQECEAEYFATLLLKRSRPGGNSRRPPRPTPRSPVCSDGWRTPGALRGCGVHHRPERPGLRRRPRGAVARP</sequence>
<dbReference type="Proteomes" id="UP000614047">
    <property type="component" value="Unassembled WGS sequence"/>
</dbReference>
<proteinExistence type="predicted"/>
<accession>A0A931DST5</accession>
<dbReference type="RefSeq" id="WP_197015300.1">
    <property type="nucleotide sequence ID" value="NZ_BAABES010000015.1"/>
</dbReference>
<evidence type="ECO:0000313" key="3">
    <source>
        <dbReference type="Proteomes" id="UP000614047"/>
    </source>
</evidence>
<feature type="region of interest" description="Disordered" evidence="1">
    <location>
        <begin position="128"/>
        <end position="182"/>
    </location>
</feature>
<name>A0A931DST5_9ACTN</name>
<organism evidence="2 3">
    <name type="scientific">Actinomadura viridis</name>
    <dbReference type="NCBI Taxonomy" id="58110"/>
    <lineage>
        <taxon>Bacteria</taxon>
        <taxon>Bacillati</taxon>
        <taxon>Actinomycetota</taxon>
        <taxon>Actinomycetes</taxon>
        <taxon>Streptosporangiales</taxon>
        <taxon>Thermomonosporaceae</taxon>
        <taxon>Actinomadura</taxon>
    </lineage>
</organism>
<dbReference type="EMBL" id="JADOUA010000001">
    <property type="protein sequence ID" value="MBG6093206.1"/>
    <property type="molecule type" value="Genomic_DNA"/>
</dbReference>
<gene>
    <name evidence="2" type="ORF">IW256_007319</name>
</gene>
<evidence type="ECO:0000256" key="1">
    <source>
        <dbReference type="SAM" id="MobiDB-lite"/>
    </source>
</evidence>
<dbReference type="AlphaFoldDB" id="A0A931DST5"/>
<evidence type="ECO:0008006" key="4">
    <source>
        <dbReference type="Google" id="ProtNLM"/>
    </source>
</evidence>
<protein>
    <recommendedName>
        <fullName evidence="4">IrrE N-terminal-like domain-containing protein</fullName>
    </recommendedName>
</protein>
<feature type="compositionally biased region" description="Basic residues" evidence="1">
    <location>
        <begin position="161"/>
        <end position="176"/>
    </location>
</feature>